<dbReference type="InterPro" id="IPR051319">
    <property type="entry name" value="Oligoribo/pAp-PDE_c-di-AMP_PDE"/>
</dbReference>
<dbReference type="Pfam" id="PF01368">
    <property type="entry name" value="DHH"/>
    <property type="match status" value="1"/>
</dbReference>
<dbReference type="InterPro" id="IPR003156">
    <property type="entry name" value="DHHA1_dom"/>
</dbReference>
<feature type="domain" description="DDH" evidence="1">
    <location>
        <begin position="16"/>
        <end position="164"/>
    </location>
</feature>
<proteinExistence type="predicted"/>
<dbReference type="PANTHER" id="PTHR47618">
    <property type="entry name" value="BIFUNCTIONAL OLIGORIBONUCLEASE AND PAP PHOSPHATASE NRNA"/>
    <property type="match status" value="1"/>
</dbReference>
<dbReference type="SUPFAM" id="SSF64182">
    <property type="entry name" value="DHH phosphoesterases"/>
    <property type="match status" value="1"/>
</dbReference>
<dbReference type="PANTHER" id="PTHR47618:SF1">
    <property type="entry name" value="BIFUNCTIONAL OLIGORIBONUCLEASE AND PAP PHOSPHATASE NRNA"/>
    <property type="match status" value="1"/>
</dbReference>
<dbReference type="AlphaFoldDB" id="A0A170QCK6"/>
<dbReference type="EMBL" id="FAXC01000207">
    <property type="protein sequence ID" value="CUV09241.1"/>
    <property type="molecule type" value="Genomic_DNA"/>
</dbReference>
<feature type="domain" description="DHHA1" evidence="2">
    <location>
        <begin position="240"/>
        <end position="323"/>
    </location>
</feature>
<organism evidence="3">
    <name type="scientific">hydrothermal vent metagenome</name>
    <dbReference type="NCBI Taxonomy" id="652676"/>
    <lineage>
        <taxon>unclassified sequences</taxon>
        <taxon>metagenomes</taxon>
        <taxon>ecological metagenomes</taxon>
    </lineage>
</organism>
<protein>
    <submittedName>
        <fullName evidence="3">FIG146085: 3'-to-5' oligoribonuclease A, Bacillus type</fullName>
    </submittedName>
</protein>
<dbReference type="Pfam" id="PF02272">
    <property type="entry name" value="DHHA1"/>
    <property type="match status" value="1"/>
</dbReference>
<dbReference type="Gene3D" id="3.90.1640.10">
    <property type="entry name" value="inorganic pyrophosphatase (n-terminal core)"/>
    <property type="match status" value="1"/>
</dbReference>
<accession>A0A170QCK6</accession>
<dbReference type="InterPro" id="IPR001667">
    <property type="entry name" value="DDH_dom"/>
</dbReference>
<dbReference type="GO" id="GO:0003676">
    <property type="term" value="F:nucleic acid binding"/>
    <property type="evidence" value="ECO:0007669"/>
    <property type="project" value="InterPro"/>
</dbReference>
<name>A0A170QCK6_9ZZZZ</name>
<evidence type="ECO:0000259" key="2">
    <source>
        <dbReference type="Pfam" id="PF02272"/>
    </source>
</evidence>
<sequence length="334" mass="36973">MLDWKSLHQTIDGTERILLSTHENPDGDGLGSAAAVYHYLNSQGKNCKIINISDLPLEYEFLNQNKMIETYNSLNHTDWIASADLALIFDVGDYSRLGIIGELLNQHKIHVVNIDHHPDMGDGRFSENYINVDAAATGEMAYDFLKAMNIPLSKEMAEGIYTGVMTDTGSFCYSNTNEKCHRIAIECMEAGVNTSLIYQTVYENRSPGQIALLAQILNNLDYDQNGELAWFTIDKNMMDKAGATKKDIDGFTDFVRSIRGVEVAVMIFQNKPNSCRINFRSKGKYIINDIAKSLGGGGHKFAAGAIAPGTLNEVLQKVLSETKAALEHQNGHVI</sequence>
<evidence type="ECO:0000313" key="3">
    <source>
        <dbReference type="EMBL" id="CUV09241.1"/>
    </source>
</evidence>
<gene>
    <name evidence="3" type="ORF">MGWOODY_Mmi607</name>
</gene>
<reference evidence="3" key="1">
    <citation type="submission" date="2015-10" db="EMBL/GenBank/DDBJ databases">
        <authorList>
            <person name="Gilbert D.G."/>
        </authorList>
    </citation>
    <scope>NUCLEOTIDE SEQUENCE</scope>
</reference>
<dbReference type="InterPro" id="IPR038763">
    <property type="entry name" value="DHH_sf"/>
</dbReference>
<evidence type="ECO:0000259" key="1">
    <source>
        <dbReference type="Pfam" id="PF01368"/>
    </source>
</evidence>
<dbReference type="Gene3D" id="3.10.310.30">
    <property type="match status" value="1"/>
</dbReference>